<dbReference type="InterPro" id="IPR040255">
    <property type="entry name" value="Non-specific_endonuclease"/>
</dbReference>
<dbReference type="PROSITE" id="PS01070">
    <property type="entry name" value="NUCLEASE_NON_SPEC"/>
    <property type="match status" value="1"/>
</dbReference>
<protein>
    <recommendedName>
        <fullName evidence="10">Endonuclease</fullName>
        <ecNumber evidence="10">3.1.30.-</ecNumber>
    </recommendedName>
</protein>
<evidence type="ECO:0000256" key="11">
    <source>
        <dbReference type="SAM" id="SignalP"/>
    </source>
</evidence>
<dbReference type="GO" id="GO:0004521">
    <property type="term" value="F:RNA endonuclease activity"/>
    <property type="evidence" value="ECO:0007669"/>
    <property type="project" value="TreeGrafter"/>
</dbReference>
<accession>A0A3G8GUX9</accession>
<dbReference type="EMBL" id="CP033968">
    <property type="protein sequence ID" value="AZG12013.1"/>
    <property type="molecule type" value="Genomic_DNA"/>
</dbReference>
<feature type="domain" description="DNA/RNA non-specific endonuclease/pyrophosphatase/phosphodiesterase" evidence="13">
    <location>
        <begin position="49"/>
        <end position="239"/>
    </location>
</feature>
<feature type="domain" description="ENPP1-3/EXOG-like endonuclease/phosphodiesterase" evidence="12">
    <location>
        <begin position="50"/>
        <end position="239"/>
    </location>
</feature>
<keyword evidence="6 10" id="KW-0378">Hydrolase</keyword>
<keyword evidence="11" id="KW-0732">Signal</keyword>
<sequence>MKSHLLAALLCVLAIPGYAQDPACARSYYQGTAPIVANARLAQGATELCFTEFAVMHSPLSRAAIWSAEHLTPSRIRAARSLQRADAFHPDSRLPSKDRAELADFARSGLDRGHLAPSGDMSTPEARYESFTLSNIVAQDPDNNRHLFAGIEMAVRNLVERRGSLYVITGPLFTGAKVKQLNGRVLVPDRIFKVVFDPAAQKGAAYVVNNEPGTAYEVVSLPELEAMAGLVFFPSLPAEAKASKLPLPRPELRGRSDRGIEKSAERVLKDLFPGSTTTHAIGNSQ</sequence>
<evidence type="ECO:0000256" key="2">
    <source>
        <dbReference type="ARBA" id="ARBA00010052"/>
    </source>
</evidence>
<dbReference type="Pfam" id="PF01223">
    <property type="entry name" value="Endonuclease_NS"/>
    <property type="match status" value="1"/>
</dbReference>
<dbReference type="InterPro" id="IPR020821">
    <property type="entry name" value="ENPP1-3/EXOG-like_nuc-like"/>
</dbReference>
<dbReference type="SMART" id="SM00477">
    <property type="entry name" value="NUC"/>
    <property type="match status" value="1"/>
</dbReference>
<geneLocation type="plasmid" evidence="14">
    <name>unnamed1</name>
</geneLocation>
<dbReference type="PANTHER" id="PTHR13966:SF5">
    <property type="entry name" value="ENDONUCLEASE G, MITOCHONDRIAL"/>
    <property type="match status" value="1"/>
</dbReference>
<keyword evidence="3 10" id="KW-0540">Nuclease</keyword>
<dbReference type="SMART" id="SM00892">
    <property type="entry name" value="Endonuclease_NS"/>
    <property type="match status" value="1"/>
</dbReference>
<dbReference type="RefSeq" id="WP_017514910.1">
    <property type="nucleotide sequence ID" value="NZ_CP033968.1"/>
</dbReference>
<evidence type="ECO:0000256" key="4">
    <source>
        <dbReference type="ARBA" id="ARBA00022723"/>
    </source>
</evidence>
<evidence type="ECO:0000256" key="7">
    <source>
        <dbReference type="ARBA" id="ARBA00022842"/>
    </source>
</evidence>
<evidence type="ECO:0000256" key="6">
    <source>
        <dbReference type="ARBA" id="ARBA00022801"/>
    </source>
</evidence>
<evidence type="ECO:0000256" key="3">
    <source>
        <dbReference type="ARBA" id="ARBA00022722"/>
    </source>
</evidence>
<dbReference type="OrthoDB" id="9811262at2"/>
<comment type="cofactor">
    <cofactor evidence="1 10">
        <name>Mg(2+)</name>
        <dbReference type="ChEBI" id="CHEBI:18420"/>
    </cofactor>
</comment>
<evidence type="ECO:0000256" key="9">
    <source>
        <dbReference type="PIRSR" id="PIRSR640255-2"/>
    </source>
</evidence>
<feature type="binding site" evidence="9">
    <location>
        <position position="144"/>
    </location>
    <ligand>
        <name>Mg(2+)</name>
        <dbReference type="ChEBI" id="CHEBI:18420"/>
        <note>catalytic</note>
    </ligand>
</feature>
<evidence type="ECO:0000256" key="8">
    <source>
        <dbReference type="PIRSR" id="PIRSR640255-1"/>
    </source>
</evidence>
<feature type="chain" id="PRO_5018123635" description="Endonuclease" evidence="11">
    <location>
        <begin position="20"/>
        <end position="285"/>
    </location>
</feature>
<evidence type="ECO:0000313" key="14">
    <source>
        <dbReference type="EMBL" id="AZG12013.1"/>
    </source>
</evidence>
<keyword evidence="7" id="KW-0460">Magnesium</keyword>
<dbReference type="Gene3D" id="3.40.570.10">
    <property type="entry name" value="Extracellular Endonuclease, subunit A"/>
    <property type="match status" value="1"/>
</dbReference>
<evidence type="ECO:0000256" key="5">
    <source>
        <dbReference type="ARBA" id="ARBA00022759"/>
    </source>
</evidence>
<dbReference type="PANTHER" id="PTHR13966">
    <property type="entry name" value="ENDONUCLEASE RELATED"/>
    <property type="match status" value="1"/>
</dbReference>
<evidence type="ECO:0000313" key="15">
    <source>
        <dbReference type="Proteomes" id="UP000270411"/>
    </source>
</evidence>
<dbReference type="InterPro" id="IPR044925">
    <property type="entry name" value="His-Me_finger_sf"/>
</dbReference>
<comment type="similarity">
    <text evidence="2 10">Belongs to the DNA/RNA non-specific endonuclease family.</text>
</comment>
<dbReference type="GO" id="GO:0046872">
    <property type="term" value="F:metal ion binding"/>
    <property type="evidence" value="ECO:0007669"/>
    <property type="project" value="UniProtKB-KW"/>
</dbReference>
<dbReference type="KEGG" id="cpau:EHF44_00570"/>
<name>A0A3G8GUX9_9BURK</name>
<dbReference type="InterPro" id="IPR044929">
    <property type="entry name" value="DNA/RNA_non-sp_Endonuclease_sf"/>
</dbReference>
<keyword evidence="5 10" id="KW-0255">Endonuclease</keyword>
<feature type="active site" description="Proton acceptor" evidence="8">
    <location>
        <position position="114"/>
    </location>
</feature>
<evidence type="ECO:0000256" key="1">
    <source>
        <dbReference type="ARBA" id="ARBA00001946"/>
    </source>
</evidence>
<dbReference type="InterPro" id="IPR001604">
    <property type="entry name" value="Endo_G_ENPP1-like_dom"/>
</dbReference>
<keyword evidence="4 9" id="KW-0479">Metal-binding</keyword>
<dbReference type="SUPFAM" id="SSF54060">
    <property type="entry name" value="His-Me finger endonucleases"/>
    <property type="match status" value="1"/>
</dbReference>
<organism evidence="14 15">
    <name type="scientific">Cupriavidus pauculus</name>
    <dbReference type="NCBI Taxonomy" id="82633"/>
    <lineage>
        <taxon>Bacteria</taxon>
        <taxon>Pseudomonadati</taxon>
        <taxon>Pseudomonadota</taxon>
        <taxon>Betaproteobacteria</taxon>
        <taxon>Burkholderiales</taxon>
        <taxon>Burkholderiaceae</taxon>
        <taxon>Cupriavidus</taxon>
    </lineage>
</organism>
<dbReference type="GO" id="GO:0003676">
    <property type="term" value="F:nucleic acid binding"/>
    <property type="evidence" value="ECO:0007669"/>
    <property type="project" value="InterPro"/>
</dbReference>
<dbReference type="InterPro" id="IPR018524">
    <property type="entry name" value="DNA/RNA_endonuclease_AS"/>
</dbReference>
<dbReference type="Proteomes" id="UP000270411">
    <property type="component" value="Plasmid unnamed1"/>
</dbReference>
<evidence type="ECO:0000256" key="10">
    <source>
        <dbReference type="RuleBase" id="RU366055"/>
    </source>
</evidence>
<gene>
    <name evidence="14" type="ORF">EHF44_00570</name>
</gene>
<keyword evidence="14" id="KW-0614">Plasmid</keyword>
<dbReference type="GO" id="GO:0000014">
    <property type="term" value="F:single-stranded DNA endodeoxyribonuclease activity"/>
    <property type="evidence" value="ECO:0007669"/>
    <property type="project" value="TreeGrafter"/>
</dbReference>
<proteinExistence type="inferred from homology"/>
<evidence type="ECO:0000259" key="12">
    <source>
        <dbReference type="SMART" id="SM00477"/>
    </source>
</evidence>
<dbReference type="EC" id="3.1.30.-" evidence="10"/>
<evidence type="ECO:0000259" key="13">
    <source>
        <dbReference type="SMART" id="SM00892"/>
    </source>
</evidence>
<feature type="signal peptide" evidence="11">
    <location>
        <begin position="1"/>
        <end position="19"/>
    </location>
</feature>
<reference evidence="15" key="1">
    <citation type="submission" date="2018-11" db="EMBL/GenBank/DDBJ databases">
        <title>FDA dAtabase for Regulatory Grade micrObial Sequences (FDA-ARGOS): Supporting development and validation of Infectious Disease Dx tests.</title>
        <authorList>
            <person name="Goldberg B."/>
            <person name="Campos J."/>
            <person name="Tallon L."/>
            <person name="Sadzewicz L."/>
            <person name="Zhao X."/>
            <person name="Vavikolanu K."/>
            <person name="Mehta A."/>
            <person name="Aluvathingal J."/>
            <person name="Nadendla S."/>
            <person name="Geyer C."/>
            <person name="Nandy P."/>
            <person name="Yan Y."/>
            <person name="Sichtig H."/>
        </authorList>
    </citation>
    <scope>NUCLEOTIDE SEQUENCE [LARGE SCALE GENOMIC DNA]</scope>
    <source>
        <strain evidence="15">FDAARGOS_614</strain>
        <plasmid evidence="15">unnamed1</plasmid>
    </source>
</reference>
<dbReference type="AlphaFoldDB" id="A0A3G8GUX9"/>